<feature type="region of interest" description="Disordered" evidence="3">
    <location>
        <begin position="262"/>
        <end position="282"/>
    </location>
</feature>
<dbReference type="SUPFAM" id="SSF55729">
    <property type="entry name" value="Acyl-CoA N-acyltransferases (Nat)"/>
    <property type="match status" value="1"/>
</dbReference>
<evidence type="ECO:0000256" key="3">
    <source>
        <dbReference type="SAM" id="MobiDB-lite"/>
    </source>
</evidence>
<reference evidence="6" key="1">
    <citation type="submission" date="2016-10" db="EMBL/GenBank/DDBJ databases">
        <authorList>
            <person name="Varghese N."/>
            <person name="Submissions S."/>
        </authorList>
    </citation>
    <scope>NUCLEOTIDE SEQUENCE [LARGE SCALE GENOMIC DNA]</scope>
    <source>
        <strain evidence="6">CGMCC 4.3506</strain>
    </source>
</reference>
<dbReference type="EMBL" id="FNCC01000011">
    <property type="protein sequence ID" value="SDG81099.1"/>
    <property type="molecule type" value="Genomic_DNA"/>
</dbReference>
<keyword evidence="6" id="KW-1185">Reference proteome</keyword>
<sequence length="428" mass="46581">MGLMELVRWQDEHFEPFLRWATDRRMTTYIGDGRPWTGEYVELRHEQALQHWEEHGFGMHAVVVEGEVVGVAQMLEGDLGTIEIGYWIDPAHWGRGLATRVAEALRDKALAIADRVIAGHQAENTASGRVLEKAGLTYFTSTYLHGRLQHCYALQRGMSDTGVLRYSAFTEDPAGGNPAGVVLDASDLSDAEMLAIAAKVGYSETAFVFPRTEERVFDVRYFSPKAEVPFCGHATIATSVALAERIGEGPLTFHTPAGEVSIETGGGRASLTSVPTSTEPADPELVSDALKALGYTEIGDGPVHVGFGGARHLLVPLKDRDQLRALDYDFDALRDLMLAHDLTTVHLFWRESADLVHARDPFPVGGVVEDAATGAAAAAFGGYLRDLEGPQRFVISQGEDMGRPSRLEVDATREDRRVTVTGAAVVIP</sequence>
<dbReference type="InterPro" id="IPR003719">
    <property type="entry name" value="Phenazine_PhzF-like"/>
</dbReference>
<dbReference type="Proteomes" id="UP000199623">
    <property type="component" value="Unassembled WGS sequence"/>
</dbReference>
<feature type="compositionally biased region" description="Polar residues" evidence="3">
    <location>
        <begin position="270"/>
        <end position="279"/>
    </location>
</feature>
<dbReference type="NCBIfam" id="TIGR00654">
    <property type="entry name" value="PhzF_family"/>
    <property type="match status" value="1"/>
</dbReference>
<keyword evidence="2" id="KW-0413">Isomerase</keyword>
<evidence type="ECO:0000313" key="5">
    <source>
        <dbReference type="EMBL" id="SDG81099.1"/>
    </source>
</evidence>
<dbReference type="SUPFAM" id="SSF54506">
    <property type="entry name" value="Diaminopimelate epimerase-like"/>
    <property type="match status" value="1"/>
</dbReference>
<protein>
    <submittedName>
        <fullName evidence="5">Phenazine biosynthesis protein PhzF family</fullName>
    </submittedName>
</protein>
<evidence type="ECO:0000259" key="4">
    <source>
        <dbReference type="PROSITE" id="PS51186"/>
    </source>
</evidence>
<dbReference type="Gene3D" id="3.40.630.30">
    <property type="match status" value="1"/>
</dbReference>
<dbReference type="GO" id="GO:0016853">
    <property type="term" value="F:isomerase activity"/>
    <property type="evidence" value="ECO:0007669"/>
    <property type="project" value="UniProtKB-KW"/>
</dbReference>
<name>A0A1G7XA32_9PSEU</name>
<dbReference type="Pfam" id="PF02567">
    <property type="entry name" value="PhzC-PhzF"/>
    <property type="match status" value="1"/>
</dbReference>
<evidence type="ECO:0000256" key="2">
    <source>
        <dbReference type="ARBA" id="ARBA00023235"/>
    </source>
</evidence>
<dbReference type="OrthoDB" id="9788221at2"/>
<dbReference type="PANTHER" id="PTHR13774">
    <property type="entry name" value="PHENAZINE BIOSYNTHESIS PROTEIN"/>
    <property type="match status" value="1"/>
</dbReference>
<evidence type="ECO:0000313" key="6">
    <source>
        <dbReference type="Proteomes" id="UP000199623"/>
    </source>
</evidence>
<dbReference type="AlphaFoldDB" id="A0A1G7XA32"/>
<evidence type="ECO:0000256" key="1">
    <source>
        <dbReference type="ARBA" id="ARBA00008270"/>
    </source>
</evidence>
<dbReference type="InterPro" id="IPR016181">
    <property type="entry name" value="Acyl_CoA_acyltransferase"/>
</dbReference>
<dbReference type="STRING" id="200378.SAMN05216553_111365"/>
<dbReference type="PANTHER" id="PTHR13774:SF39">
    <property type="entry name" value="BIOSYNTHESIS PROTEIN, PUTATIVE-RELATED"/>
    <property type="match status" value="1"/>
</dbReference>
<feature type="domain" description="N-acetyltransferase" evidence="4">
    <location>
        <begin position="21"/>
        <end position="158"/>
    </location>
</feature>
<accession>A0A1G7XA32</accession>
<dbReference type="InterPro" id="IPR000182">
    <property type="entry name" value="GNAT_dom"/>
</dbReference>
<dbReference type="GO" id="GO:0005737">
    <property type="term" value="C:cytoplasm"/>
    <property type="evidence" value="ECO:0007669"/>
    <property type="project" value="TreeGrafter"/>
</dbReference>
<dbReference type="GO" id="GO:0016747">
    <property type="term" value="F:acyltransferase activity, transferring groups other than amino-acyl groups"/>
    <property type="evidence" value="ECO:0007669"/>
    <property type="project" value="InterPro"/>
</dbReference>
<organism evidence="5 6">
    <name type="scientific">Lentzea fradiae</name>
    <dbReference type="NCBI Taxonomy" id="200378"/>
    <lineage>
        <taxon>Bacteria</taxon>
        <taxon>Bacillati</taxon>
        <taxon>Actinomycetota</taxon>
        <taxon>Actinomycetes</taxon>
        <taxon>Pseudonocardiales</taxon>
        <taxon>Pseudonocardiaceae</taxon>
        <taxon>Lentzea</taxon>
    </lineage>
</organism>
<dbReference type="PROSITE" id="PS51186">
    <property type="entry name" value="GNAT"/>
    <property type="match status" value="1"/>
</dbReference>
<dbReference type="Gene3D" id="3.10.310.10">
    <property type="entry name" value="Diaminopimelate Epimerase, Chain A, domain 1"/>
    <property type="match status" value="2"/>
</dbReference>
<comment type="similarity">
    <text evidence="1">Belongs to the PhzF family.</text>
</comment>
<proteinExistence type="inferred from homology"/>
<gene>
    <name evidence="5" type="ORF">SAMN05216553_111365</name>
</gene>
<dbReference type="Pfam" id="PF13302">
    <property type="entry name" value="Acetyltransf_3"/>
    <property type="match status" value="1"/>
</dbReference>